<dbReference type="AlphaFoldDB" id="A0A813X3I8"/>
<dbReference type="InterPro" id="IPR001995">
    <property type="entry name" value="Peptidase_A2_cat"/>
</dbReference>
<comment type="caution">
    <text evidence="4">The sequence shown here is derived from an EMBL/GenBank/DDBJ whole genome shotgun (WGS) entry which is preliminary data.</text>
</comment>
<evidence type="ECO:0000313" key="4">
    <source>
        <dbReference type="EMBL" id="CAF0859294.1"/>
    </source>
</evidence>
<keyword evidence="1" id="KW-0378">Hydrolase</keyword>
<dbReference type="Proteomes" id="UP000663879">
    <property type="component" value="Unassembled WGS sequence"/>
</dbReference>
<gene>
    <name evidence="4" type="ORF">OXX778_LOCUS9354</name>
</gene>
<keyword evidence="5" id="KW-1185">Reference proteome</keyword>
<dbReference type="Gene3D" id="2.40.70.10">
    <property type="entry name" value="Acid Proteases"/>
    <property type="match status" value="1"/>
</dbReference>
<feature type="compositionally biased region" description="Polar residues" evidence="2">
    <location>
        <begin position="92"/>
        <end position="107"/>
    </location>
</feature>
<organism evidence="4 5">
    <name type="scientific">Brachionus calyciflorus</name>
    <dbReference type="NCBI Taxonomy" id="104777"/>
    <lineage>
        <taxon>Eukaryota</taxon>
        <taxon>Metazoa</taxon>
        <taxon>Spiralia</taxon>
        <taxon>Gnathifera</taxon>
        <taxon>Rotifera</taxon>
        <taxon>Eurotatoria</taxon>
        <taxon>Monogononta</taxon>
        <taxon>Pseudotrocha</taxon>
        <taxon>Ploima</taxon>
        <taxon>Brachionidae</taxon>
        <taxon>Brachionus</taxon>
    </lineage>
</organism>
<dbReference type="InterPro" id="IPR001969">
    <property type="entry name" value="Aspartic_peptidase_AS"/>
</dbReference>
<name>A0A813X3I8_9BILA</name>
<evidence type="ECO:0000256" key="2">
    <source>
        <dbReference type="SAM" id="MobiDB-lite"/>
    </source>
</evidence>
<protein>
    <recommendedName>
        <fullName evidence="3">Peptidase A2 domain-containing protein</fullName>
    </recommendedName>
</protein>
<feature type="compositionally biased region" description="Low complexity" evidence="2">
    <location>
        <begin position="77"/>
        <end position="91"/>
    </location>
</feature>
<evidence type="ECO:0000259" key="3">
    <source>
        <dbReference type="PROSITE" id="PS50175"/>
    </source>
</evidence>
<dbReference type="OrthoDB" id="10191365at2759"/>
<dbReference type="EMBL" id="CAJNOC010001374">
    <property type="protein sequence ID" value="CAF0859294.1"/>
    <property type="molecule type" value="Genomic_DNA"/>
</dbReference>
<dbReference type="GO" id="GO:0006508">
    <property type="term" value="P:proteolysis"/>
    <property type="evidence" value="ECO:0007669"/>
    <property type="project" value="InterPro"/>
</dbReference>
<evidence type="ECO:0000313" key="5">
    <source>
        <dbReference type="Proteomes" id="UP000663879"/>
    </source>
</evidence>
<accession>A0A813X3I8</accession>
<reference evidence="4" key="1">
    <citation type="submission" date="2021-02" db="EMBL/GenBank/DDBJ databases">
        <authorList>
            <person name="Nowell W R."/>
        </authorList>
    </citation>
    <scope>NUCLEOTIDE SEQUENCE</scope>
    <source>
        <strain evidence="4">Ploen Becks lab</strain>
    </source>
</reference>
<evidence type="ECO:0000256" key="1">
    <source>
        <dbReference type="ARBA" id="ARBA00022801"/>
    </source>
</evidence>
<dbReference type="PROSITE" id="PS50175">
    <property type="entry name" value="ASP_PROT_RETROV"/>
    <property type="match status" value="1"/>
</dbReference>
<dbReference type="GO" id="GO:0004190">
    <property type="term" value="F:aspartic-type endopeptidase activity"/>
    <property type="evidence" value="ECO:0007669"/>
    <property type="project" value="InterPro"/>
</dbReference>
<feature type="domain" description="Peptidase A2" evidence="3">
    <location>
        <begin position="127"/>
        <end position="169"/>
    </location>
</feature>
<proteinExistence type="predicted"/>
<dbReference type="InterPro" id="IPR021109">
    <property type="entry name" value="Peptidase_aspartic_dom_sf"/>
</dbReference>
<dbReference type="SUPFAM" id="SSF50630">
    <property type="entry name" value="Acid proteases"/>
    <property type="match status" value="1"/>
</dbReference>
<dbReference type="PROSITE" id="PS00141">
    <property type="entry name" value="ASP_PROTEASE"/>
    <property type="match status" value="1"/>
</dbReference>
<feature type="region of interest" description="Disordered" evidence="2">
    <location>
        <begin position="75"/>
        <end position="111"/>
    </location>
</feature>
<sequence>MCVLEHLAGAAYTDKNEPKLEPLIVDRFIREIYDIKIKRELCRSPLCNNLTDVLSKALELEEAFKKCEELKSILQHNNPTKQNTNNRNSNNRVDSQESIQPLNTTESQVDDNEKSIEGICLINEIPINFTIDTGAQITVISDKVYNSLQNSSPLELVSHEVAGAGGNRL</sequence>